<gene>
    <name evidence="11" type="ORF">DS031_16755</name>
</gene>
<keyword evidence="3" id="KW-1003">Cell membrane</keyword>
<feature type="transmembrane region" description="Helical" evidence="9">
    <location>
        <begin position="127"/>
        <end position="145"/>
    </location>
</feature>
<evidence type="ECO:0000256" key="1">
    <source>
        <dbReference type="ARBA" id="ARBA00004429"/>
    </source>
</evidence>
<reference evidence="11 12" key="1">
    <citation type="submission" date="2018-07" db="EMBL/GenBank/DDBJ databases">
        <title>Lottiidibacillus patelloidae gen. nov., sp. nov., isolated from the intestinal tract of a marine limpet and the reclassification of B. taeanensis BH030017T, B. algicola KMM 3737T and B. hwajinpoensis SW-72T as genus Lottiidibacillus.</title>
        <authorList>
            <person name="Liu R."/>
            <person name="Huang Z."/>
        </authorList>
    </citation>
    <scope>NUCLEOTIDE SEQUENCE [LARGE SCALE GENOMIC DNA]</scope>
    <source>
        <strain evidence="11 12">BH030017</strain>
    </source>
</reference>
<dbReference type="Proteomes" id="UP000253314">
    <property type="component" value="Unassembled WGS sequence"/>
</dbReference>
<evidence type="ECO:0000256" key="6">
    <source>
        <dbReference type="ARBA" id="ARBA00022989"/>
    </source>
</evidence>
<dbReference type="Pfam" id="PF04290">
    <property type="entry name" value="DctQ"/>
    <property type="match status" value="1"/>
</dbReference>
<feature type="transmembrane region" description="Helical" evidence="9">
    <location>
        <begin position="85"/>
        <end position="107"/>
    </location>
</feature>
<evidence type="ECO:0000313" key="11">
    <source>
        <dbReference type="EMBL" id="RBW68462.1"/>
    </source>
</evidence>
<dbReference type="OrthoDB" id="9815614at2"/>
<keyword evidence="12" id="KW-1185">Reference proteome</keyword>
<dbReference type="PANTHER" id="PTHR35011:SF5">
    <property type="entry name" value="SIALIC ACID TRAP TRANSPORTER SMALL PERMEASE PROTEIN SIAQ"/>
    <property type="match status" value="1"/>
</dbReference>
<feature type="transmembrane region" description="Helical" evidence="9">
    <location>
        <begin position="47"/>
        <end position="64"/>
    </location>
</feature>
<comment type="similarity">
    <text evidence="8">Belongs to the TRAP transporter small permease family.</text>
</comment>
<dbReference type="AlphaFoldDB" id="A0A366XQR7"/>
<name>A0A366XQR7_9BACI</name>
<keyword evidence="2" id="KW-0813">Transport</keyword>
<dbReference type="PANTHER" id="PTHR35011">
    <property type="entry name" value="2,3-DIKETO-L-GULONATE TRAP TRANSPORTER SMALL PERMEASE PROTEIN YIAM"/>
    <property type="match status" value="1"/>
</dbReference>
<keyword evidence="5 9" id="KW-0812">Transmembrane</keyword>
<evidence type="ECO:0000256" key="9">
    <source>
        <dbReference type="SAM" id="Phobius"/>
    </source>
</evidence>
<proteinExistence type="inferred from homology"/>
<dbReference type="GO" id="GO:0022857">
    <property type="term" value="F:transmembrane transporter activity"/>
    <property type="evidence" value="ECO:0007669"/>
    <property type="project" value="TreeGrafter"/>
</dbReference>
<evidence type="ECO:0000256" key="7">
    <source>
        <dbReference type="ARBA" id="ARBA00023136"/>
    </source>
</evidence>
<dbReference type="EMBL" id="QOCW01000020">
    <property type="protein sequence ID" value="RBW68462.1"/>
    <property type="molecule type" value="Genomic_DNA"/>
</dbReference>
<dbReference type="GO" id="GO:0015740">
    <property type="term" value="P:C4-dicarboxylate transport"/>
    <property type="evidence" value="ECO:0007669"/>
    <property type="project" value="TreeGrafter"/>
</dbReference>
<accession>A0A366XQR7</accession>
<feature type="domain" description="Tripartite ATP-independent periplasmic transporters DctQ component" evidence="10">
    <location>
        <begin position="24"/>
        <end position="153"/>
    </location>
</feature>
<evidence type="ECO:0000313" key="12">
    <source>
        <dbReference type="Proteomes" id="UP000253314"/>
    </source>
</evidence>
<feature type="transmembrane region" description="Helical" evidence="9">
    <location>
        <begin position="12"/>
        <end position="35"/>
    </location>
</feature>
<comment type="caution">
    <text evidence="11">The sequence shown here is derived from an EMBL/GenBank/DDBJ whole genome shotgun (WGS) entry which is preliminary data.</text>
</comment>
<dbReference type="GO" id="GO:0005886">
    <property type="term" value="C:plasma membrane"/>
    <property type="evidence" value="ECO:0007669"/>
    <property type="project" value="UniProtKB-SubCell"/>
</dbReference>
<dbReference type="InterPro" id="IPR007387">
    <property type="entry name" value="TRAP_DctQ"/>
</dbReference>
<evidence type="ECO:0000256" key="5">
    <source>
        <dbReference type="ARBA" id="ARBA00022692"/>
    </source>
</evidence>
<evidence type="ECO:0000256" key="3">
    <source>
        <dbReference type="ARBA" id="ARBA00022475"/>
    </source>
</evidence>
<evidence type="ECO:0000259" key="10">
    <source>
        <dbReference type="Pfam" id="PF04290"/>
    </source>
</evidence>
<keyword evidence="4" id="KW-0997">Cell inner membrane</keyword>
<evidence type="ECO:0000256" key="8">
    <source>
        <dbReference type="ARBA" id="ARBA00038436"/>
    </source>
</evidence>
<dbReference type="InterPro" id="IPR055348">
    <property type="entry name" value="DctQ"/>
</dbReference>
<organism evidence="11 12">
    <name type="scientific">Bacillus taeanensis</name>
    <dbReference type="NCBI Taxonomy" id="273032"/>
    <lineage>
        <taxon>Bacteria</taxon>
        <taxon>Bacillati</taxon>
        <taxon>Bacillota</taxon>
        <taxon>Bacilli</taxon>
        <taxon>Bacillales</taxon>
        <taxon>Bacillaceae</taxon>
        <taxon>Bacillus</taxon>
    </lineage>
</organism>
<keyword evidence="7 9" id="KW-0472">Membrane</keyword>
<evidence type="ECO:0000256" key="4">
    <source>
        <dbReference type="ARBA" id="ARBA00022519"/>
    </source>
</evidence>
<keyword evidence="6 9" id="KW-1133">Transmembrane helix</keyword>
<dbReference type="RefSeq" id="WP_113807210.1">
    <property type="nucleotide sequence ID" value="NZ_QOCW01000020.1"/>
</dbReference>
<protein>
    <submittedName>
        <fullName evidence="11">TRAP transporter small permease</fullName>
    </submittedName>
</protein>
<comment type="subcellular location">
    <subcellularLocation>
        <location evidence="1">Cell inner membrane</location>
        <topology evidence="1">Multi-pass membrane protein</topology>
    </subcellularLocation>
</comment>
<sequence>MKRFVNLLEYVQLRLAALFLVVFIVCVILGVVSRYIPGVSILWTGDVATYSFIWTVFLGASVMVKHRKHFNMGALKEKLTGKKLLINNVLIQVIIILFSFVIMIDGYKLTMQFWDWSLNALPQVKQRYIWSVMPVMGATMIIYSISNLYEDIQSYVKGESA</sequence>
<evidence type="ECO:0000256" key="2">
    <source>
        <dbReference type="ARBA" id="ARBA00022448"/>
    </source>
</evidence>